<reference evidence="7" key="1">
    <citation type="submission" date="2013-08" db="EMBL/GenBank/DDBJ databases">
        <title>Genome sequencing of Arenimonas donghaensis.</title>
        <authorList>
            <person name="Chen F."/>
            <person name="Wang G."/>
        </authorList>
    </citation>
    <scope>NUCLEOTIDE SEQUENCE [LARGE SCALE GENOMIC DNA]</scope>
    <source>
        <strain evidence="7">HO3-R19</strain>
    </source>
</reference>
<dbReference type="Proteomes" id="UP000029085">
    <property type="component" value="Unassembled WGS sequence"/>
</dbReference>
<evidence type="ECO:0000256" key="5">
    <source>
        <dbReference type="SAM" id="Phobius"/>
    </source>
</evidence>
<feature type="transmembrane region" description="Helical" evidence="5">
    <location>
        <begin position="21"/>
        <end position="43"/>
    </location>
</feature>
<proteinExistence type="predicted"/>
<dbReference type="OrthoDB" id="9774900at2"/>
<protein>
    <recommendedName>
        <fullName evidence="8">Neutral zinc metallopeptidase</fullName>
    </recommendedName>
</protein>
<gene>
    <name evidence="6" type="ORF">N788_00890</name>
</gene>
<dbReference type="AlphaFoldDB" id="A0A087MLK5"/>
<keyword evidence="2 5" id="KW-0812">Transmembrane</keyword>
<dbReference type="EMBL" id="AVCJ01000001">
    <property type="protein sequence ID" value="KFL37758.1"/>
    <property type="molecule type" value="Genomic_DNA"/>
</dbReference>
<evidence type="ECO:0000256" key="4">
    <source>
        <dbReference type="ARBA" id="ARBA00023136"/>
    </source>
</evidence>
<dbReference type="GO" id="GO:0016020">
    <property type="term" value="C:membrane"/>
    <property type="evidence" value="ECO:0007669"/>
    <property type="project" value="UniProtKB-SubCell"/>
</dbReference>
<evidence type="ECO:0000313" key="6">
    <source>
        <dbReference type="EMBL" id="KFL37758.1"/>
    </source>
</evidence>
<dbReference type="InterPro" id="IPR007343">
    <property type="entry name" value="Uncharacterised_pept_Zn_put"/>
</dbReference>
<comment type="subcellular location">
    <subcellularLocation>
        <location evidence="1">Membrane</location>
        <topology evidence="1">Single-pass membrane protein</topology>
    </subcellularLocation>
</comment>
<organism evidence="6 7">
    <name type="scientific">Arenimonas donghaensis DSM 18148 = HO3-R19</name>
    <dbReference type="NCBI Taxonomy" id="1121014"/>
    <lineage>
        <taxon>Bacteria</taxon>
        <taxon>Pseudomonadati</taxon>
        <taxon>Pseudomonadota</taxon>
        <taxon>Gammaproteobacteria</taxon>
        <taxon>Lysobacterales</taxon>
        <taxon>Lysobacteraceae</taxon>
        <taxon>Arenimonas</taxon>
    </lineage>
</organism>
<evidence type="ECO:0000256" key="1">
    <source>
        <dbReference type="ARBA" id="ARBA00004167"/>
    </source>
</evidence>
<comment type="caution">
    <text evidence="6">The sequence shown here is derived from an EMBL/GenBank/DDBJ whole genome shotgun (WGS) entry which is preliminary data.</text>
</comment>
<keyword evidence="4 5" id="KW-0472">Membrane</keyword>
<keyword evidence="3 5" id="KW-1133">Transmembrane helix</keyword>
<dbReference type="RefSeq" id="WP_034220044.1">
    <property type="nucleotide sequence ID" value="NZ_AVCJ01000001.1"/>
</dbReference>
<dbReference type="PANTHER" id="PTHR30168">
    <property type="entry name" value="PUTATIVE MEMBRANE PROTEIN YPFJ"/>
    <property type="match status" value="1"/>
</dbReference>
<dbReference type="PANTHER" id="PTHR30168:SF0">
    <property type="entry name" value="INNER MEMBRANE PROTEIN"/>
    <property type="match status" value="1"/>
</dbReference>
<dbReference type="STRING" id="1121014.N788_00890"/>
<reference evidence="6 7" key="2">
    <citation type="journal article" date="2015" name="Stand. Genomic Sci.">
        <title>High quality draft genomic sequence of Arenimonas donghaensis DSM 18148(T).</title>
        <authorList>
            <person name="Chen F."/>
            <person name="Wang H."/>
            <person name="Cao Y."/>
            <person name="Li X."/>
            <person name="Wang G."/>
        </authorList>
    </citation>
    <scope>NUCLEOTIDE SEQUENCE [LARGE SCALE GENOMIC DNA]</scope>
    <source>
        <strain evidence="6 7">HO3-R19</strain>
    </source>
</reference>
<evidence type="ECO:0008006" key="8">
    <source>
        <dbReference type="Google" id="ProtNLM"/>
    </source>
</evidence>
<evidence type="ECO:0000256" key="3">
    <source>
        <dbReference type="ARBA" id="ARBA00022989"/>
    </source>
</evidence>
<evidence type="ECO:0000256" key="2">
    <source>
        <dbReference type="ARBA" id="ARBA00022692"/>
    </source>
</evidence>
<dbReference type="PATRIC" id="fig|1121014.3.peg.172"/>
<name>A0A087MLK5_9GAMM</name>
<evidence type="ECO:0000313" key="7">
    <source>
        <dbReference type="Proteomes" id="UP000029085"/>
    </source>
</evidence>
<dbReference type="Pfam" id="PF04228">
    <property type="entry name" value="Zn_peptidase"/>
    <property type="match status" value="1"/>
</dbReference>
<keyword evidence="7" id="KW-1185">Reference proteome</keyword>
<sequence length="289" mass="30664">MKWRSARRSSNVQDVRGRRGGGGGGLKLGLGGVAAVVVIGLLLGKSPMELLGLVAQVQQQMPAESGGPAGAPPADDEASQFVASILGETEDVWSAIFQASGSQYTPAKLVLFTGQVQSACGGASAAVGPFYCPADQKVYIDLSFFEQMERRLGGGGDFAEAYVIAHEVGHHVQTLTGTSARVNDIRRRGGNVEGAQGPLVRQELQADCYAGLWAHHAQRRHAWLEPGDLEEAMNTATAIGDDTLQRQGQGQVVPDSFTHGSAAQRVRWFRIGFESGEVERCDTFAANSL</sequence>
<accession>A0A087MLK5</accession>